<evidence type="ECO:0008006" key="4">
    <source>
        <dbReference type="Google" id="ProtNLM"/>
    </source>
</evidence>
<dbReference type="EMBL" id="JBHGBT010000002">
    <property type="protein sequence ID" value="MFB4193367.1"/>
    <property type="molecule type" value="Genomic_DNA"/>
</dbReference>
<name>A0ABV4ZGW4_9ACTN</name>
<feature type="region of interest" description="Disordered" evidence="1">
    <location>
        <begin position="29"/>
        <end position="51"/>
    </location>
</feature>
<reference evidence="2 3" key="1">
    <citation type="submission" date="2024-09" db="EMBL/GenBank/DDBJ databases">
        <title>Draft genome sequence of multifaceted antimicrobials producing Streptomyces sp. strain FH1.</title>
        <authorList>
            <person name="Hassan F."/>
            <person name="Ali H."/>
            <person name="Hassan N."/>
            <person name="Nawaz A."/>
        </authorList>
    </citation>
    <scope>NUCLEOTIDE SEQUENCE [LARGE SCALE GENOMIC DNA]</scope>
    <source>
        <strain evidence="2 3">FH1</strain>
    </source>
</reference>
<proteinExistence type="predicted"/>
<accession>A0ABV4ZGW4</accession>
<sequence length="74" mass="8468">MRTTPITPAETDAWITVLYDRGHLHRAERGPEDAWTVQRTPASRSRTLPDPASAMDYIAEVLRDIRRQAPETPR</sequence>
<dbReference type="RefSeq" id="WP_375061406.1">
    <property type="nucleotide sequence ID" value="NZ_JBHGBT010000002.1"/>
</dbReference>
<evidence type="ECO:0000256" key="1">
    <source>
        <dbReference type="SAM" id="MobiDB-lite"/>
    </source>
</evidence>
<comment type="caution">
    <text evidence="2">The sequence shown here is derived from an EMBL/GenBank/DDBJ whole genome shotgun (WGS) entry which is preliminary data.</text>
</comment>
<keyword evidence="3" id="KW-1185">Reference proteome</keyword>
<organism evidence="2 3">
    <name type="scientific">Streptomyces carpaticus</name>
    <dbReference type="NCBI Taxonomy" id="285558"/>
    <lineage>
        <taxon>Bacteria</taxon>
        <taxon>Bacillati</taxon>
        <taxon>Actinomycetota</taxon>
        <taxon>Actinomycetes</taxon>
        <taxon>Kitasatosporales</taxon>
        <taxon>Streptomycetaceae</taxon>
        <taxon>Streptomyces</taxon>
    </lineage>
</organism>
<evidence type="ECO:0000313" key="3">
    <source>
        <dbReference type="Proteomes" id="UP001577267"/>
    </source>
</evidence>
<protein>
    <recommendedName>
        <fullName evidence="4">MarR family transcriptional regulator</fullName>
    </recommendedName>
</protein>
<gene>
    <name evidence="2" type="ORF">ACE11A_03220</name>
</gene>
<dbReference type="Proteomes" id="UP001577267">
    <property type="component" value="Unassembled WGS sequence"/>
</dbReference>
<feature type="compositionally biased region" description="Polar residues" evidence="1">
    <location>
        <begin position="37"/>
        <end position="46"/>
    </location>
</feature>
<evidence type="ECO:0000313" key="2">
    <source>
        <dbReference type="EMBL" id="MFB4193367.1"/>
    </source>
</evidence>